<dbReference type="Proteomes" id="UP001597055">
    <property type="component" value="Unassembled WGS sequence"/>
</dbReference>
<feature type="transmembrane region" description="Helical" evidence="5">
    <location>
        <begin position="126"/>
        <end position="146"/>
    </location>
</feature>
<feature type="transmembrane region" description="Helical" evidence="5">
    <location>
        <begin position="152"/>
        <end position="174"/>
    </location>
</feature>
<evidence type="ECO:0000313" key="6">
    <source>
        <dbReference type="EMBL" id="MFD0789802.1"/>
    </source>
</evidence>
<evidence type="ECO:0000256" key="5">
    <source>
        <dbReference type="SAM" id="Phobius"/>
    </source>
</evidence>
<feature type="transmembrane region" description="Helical" evidence="5">
    <location>
        <begin position="254"/>
        <end position="277"/>
    </location>
</feature>
<protein>
    <submittedName>
        <fullName evidence="6">UbiA family prenyltransferase</fullName>
    </submittedName>
</protein>
<gene>
    <name evidence="6" type="ORF">ACFQ0P_05280</name>
</gene>
<dbReference type="RefSeq" id="WP_378771539.1">
    <property type="nucleotide sequence ID" value="NZ_JBHTII010000001.1"/>
</dbReference>
<comment type="caution">
    <text evidence="6">The sequence shown here is derived from an EMBL/GenBank/DDBJ whole genome shotgun (WGS) entry which is preliminary data.</text>
</comment>
<evidence type="ECO:0000256" key="3">
    <source>
        <dbReference type="ARBA" id="ARBA00022989"/>
    </source>
</evidence>
<evidence type="ECO:0000256" key="1">
    <source>
        <dbReference type="ARBA" id="ARBA00004141"/>
    </source>
</evidence>
<feature type="transmembrane region" description="Helical" evidence="5">
    <location>
        <begin position="222"/>
        <end position="247"/>
    </location>
</feature>
<keyword evidence="4 5" id="KW-0472">Membrane</keyword>
<dbReference type="InterPro" id="IPR000537">
    <property type="entry name" value="UbiA_prenyltransferase"/>
</dbReference>
<dbReference type="Gene3D" id="1.10.357.140">
    <property type="entry name" value="UbiA prenyltransferase"/>
    <property type="match status" value="1"/>
</dbReference>
<name>A0ABW3AFX0_9MICO</name>
<organism evidence="6 7">
    <name type="scientific">Microbacterium insulae</name>
    <dbReference type="NCBI Taxonomy" id="483014"/>
    <lineage>
        <taxon>Bacteria</taxon>
        <taxon>Bacillati</taxon>
        <taxon>Actinomycetota</taxon>
        <taxon>Actinomycetes</taxon>
        <taxon>Micrococcales</taxon>
        <taxon>Microbacteriaceae</taxon>
        <taxon>Microbacterium</taxon>
    </lineage>
</organism>
<reference evidence="7" key="1">
    <citation type="journal article" date="2019" name="Int. J. Syst. Evol. Microbiol.">
        <title>The Global Catalogue of Microorganisms (GCM) 10K type strain sequencing project: providing services to taxonomists for standard genome sequencing and annotation.</title>
        <authorList>
            <consortium name="The Broad Institute Genomics Platform"/>
            <consortium name="The Broad Institute Genome Sequencing Center for Infectious Disease"/>
            <person name="Wu L."/>
            <person name="Ma J."/>
        </authorList>
    </citation>
    <scope>NUCLEOTIDE SEQUENCE [LARGE SCALE GENOMIC DNA]</scope>
    <source>
        <strain evidence="7">CCUG 54523</strain>
    </source>
</reference>
<feature type="transmembrane region" description="Helical" evidence="5">
    <location>
        <begin position="195"/>
        <end position="216"/>
    </location>
</feature>
<accession>A0ABW3AFX0</accession>
<proteinExistence type="predicted"/>
<sequence length="278" mass="27737">MIRALWGSTHPGPTVVVTGLALALGVAVGLEPWRLVLLTLAVFAGQVSIGISNDAIDAPRDRAVGRADKPIARGDVSERAAWAAAIGALAVALALSAPLGFGMLAAHAIFLASAWAYNAGLKSTPFSIVPFLVSFGIFPSLATLSAPDPGVAAPWAWIAGAALGAAVHLTNVLPDLEDDRATGVRGLPHRIGARASAVVAAAGIVAGAVAVLLGAAGGDLAAVLPLAWVFFVAVVAVAVATAVLALVRPPTRALFRLVMLAALLLAAQLVATGGAFAA</sequence>
<evidence type="ECO:0000256" key="4">
    <source>
        <dbReference type="ARBA" id="ARBA00023136"/>
    </source>
</evidence>
<evidence type="ECO:0000256" key="2">
    <source>
        <dbReference type="ARBA" id="ARBA00022692"/>
    </source>
</evidence>
<keyword evidence="7" id="KW-1185">Reference proteome</keyword>
<keyword evidence="3 5" id="KW-1133">Transmembrane helix</keyword>
<evidence type="ECO:0000313" key="7">
    <source>
        <dbReference type="Proteomes" id="UP001597055"/>
    </source>
</evidence>
<comment type="subcellular location">
    <subcellularLocation>
        <location evidence="1">Membrane</location>
        <topology evidence="1">Multi-pass membrane protein</topology>
    </subcellularLocation>
</comment>
<feature type="transmembrane region" description="Helical" evidence="5">
    <location>
        <begin position="12"/>
        <end position="30"/>
    </location>
</feature>
<dbReference type="InterPro" id="IPR044878">
    <property type="entry name" value="UbiA_sf"/>
</dbReference>
<dbReference type="Pfam" id="PF01040">
    <property type="entry name" value="UbiA"/>
    <property type="match status" value="1"/>
</dbReference>
<keyword evidence="2 5" id="KW-0812">Transmembrane</keyword>
<dbReference type="EMBL" id="JBHTII010000001">
    <property type="protein sequence ID" value="MFD0789802.1"/>
    <property type="molecule type" value="Genomic_DNA"/>
</dbReference>